<feature type="region of interest" description="Disordered" evidence="2">
    <location>
        <begin position="384"/>
        <end position="434"/>
    </location>
</feature>
<feature type="coiled-coil region" evidence="1">
    <location>
        <begin position="292"/>
        <end position="333"/>
    </location>
</feature>
<evidence type="ECO:0000256" key="2">
    <source>
        <dbReference type="SAM" id="MobiDB-lite"/>
    </source>
</evidence>
<dbReference type="AlphaFoldDB" id="W5TRI1"/>
<evidence type="ECO:0000256" key="1">
    <source>
        <dbReference type="SAM" id="Coils"/>
    </source>
</evidence>
<proteinExistence type="predicted"/>
<gene>
    <name evidence="3" type="ORF">NONO_c72230</name>
</gene>
<feature type="compositionally biased region" description="Pro residues" evidence="2">
    <location>
        <begin position="407"/>
        <end position="416"/>
    </location>
</feature>
<feature type="compositionally biased region" description="Basic and acidic residues" evidence="2">
    <location>
        <begin position="422"/>
        <end position="434"/>
    </location>
</feature>
<dbReference type="RefSeq" id="WP_025353258.1">
    <property type="nucleotide sequence ID" value="NZ_CP006850.1"/>
</dbReference>
<evidence type="ECO:0000313" key="4">
    <source>
        <dbReference type="Proteomes" id="UP000019150"/>
    </source>
</evidence>
<name>W5TRI1_9NOCA</name>
<evidence type="ECO:0000313" key="3">
    <source>
        <dbReference type="EMBL" id="AHH21980.1"/>
    </source>
</evidence>
<dbReference type="PATRIC" id="fig|1415166.3.peg.7412"/>
<protein>
    <submittedName>
        <fullName evidence="3">Uncharacterized protein</fullName>
    </submittedName>
</protein>
<accession>W5TRI1</accession>
<dbReference type="Proteomes" id="UP000019150">
    <property type="component" value="Chromosome"/>
</dbReference>
<organism evidence="3 4">
    <name type="scientific">Nocardia nova SH22a</name>
    <dbReference type="NCBI Taxonomy" id="1415166"/>
    <lineage>
        <taxon>Bacteria</taxon>
        <taxon>Bacillati</taxon>
        <taxon>Actinomycetota</taxon>
        <taxon>Actinomycetes</taxon>
        <taxon>Mycobacteriales</taxon>
        <taxon>Nocardiaceae</taxon>
        <taxon>Nocardia</taxon>
    </lineage>
</organism>
<sequence>MGIFGFTWADAGAVVGATVGGAVLGPPGAMLGGALATYAGATLGDGKGTGQALEEAAVAGIGGAGGAWATDLGGKLVRDGIVRAAGRTLSGSGARNIDRIASRVLLPWNKYDASPIAALGAGFAAYEASPQSRSSGPVAVRGIDIGNGGCPVEMTNIVMPDRLSAPIEQMYRELPGYLCGVWRDFGVGVRTGPTTPKPPAGVTGVDRSGIDTYPGKVAELDATITEFDSLASELAPLARHSGDISARGRESVAVLIASVDRGAAMTPAPGPAADDYALGQLDTAFATGQNILDDAKRENNHLADRIDALTRRYEKLREQVESMSQRIDKLESRPPVVGTPPQNVTIANISNYIALQAITPRPNVPSRPKAVRPAAERTALPARAAIGSTPTPWASRPTRGMSATTPWAPPSAPPSQPLTTTRTRDDGYCRVRKG</sequence>
<keyword evidence="4" id="KW-1185">Reference proteome</keyword>
<dbReference type="OrthoDB" id="4555798at2"/>
<dbReference type="HOGENOM" id="CLU_631394_0_0_11"/>
<dbReference type="EMBL" id="CP006850">
    <property type="protein sequence ID" value="AHH21980.1"/>
    <property type="molecule type" value="Genomic_DNA"/>
</dbReference>
<keyword evidence="1" id="KW-0175">Coiled coil</keyword>
<dbReference type="KEGG" id="nno:NONO_c72230"/>
<reference evidence="3 4" key="1">
    <citation type="journal article" date="2014" name="Appl. Environ. Microbiol.">
        <title>Insights into the Microbial Degradation of Rubber and Gutta-Percha by Analysis of the Complete Genome of Nocardia nova SH22a.</title>
        <authorList>
            <person name="Luo Q."/>
            <person name="Hiessl S."/>
            <person name="Poehlein A."/>
            <person name="Daniel R."/>
            <person name="Steinbuchel A."/>
        </authorList>
    </citation>
    <scope>NUCLEOTIDE SEQUENCE [LARGE SCALE GENOMIC DNA]</scope>
    <source>
        <strain evidence="3">SH22a</strain>
    </source>
</reference>
<dbReference type="eggNOG" id="ENOG5031EDB">
    <property type="taxonomic scope" value="Bacteria"/>
</dbReference>